<accession>Q67T55</accession>
<protein>
    <recommendedName>
        <fullName evidence="1">Aminoglycoside phosphotransferase domain-containing protein</fullName>
    </recommendedName>
</protein>
<dbReference type="eggNOG" id="COG3173">
    <property type="taxonomic scope" value="Bacteria"/>
</dbReference>
<dbReference type="Proteomes" id="UP000000417">
    <property type="component" value="Chromosome"/>
</dbReference>
<evidence type="ECO:0000313" key="2">
    <source>
        <dbReference type="EMBL" id="BAD39138.1"/>
    </source>
</evidence>
<dbReference type="InterPro" id="IPR002575">
    <property type="entry name" value="Aminoglycoside_PTrfase"/>
</dbReference>
<feature type="domain" description="Aminoglycoside phosphotransferase" evidence="1">
    <location>
        <begin position="2"/>
        <end position="65"/>
    </location>
</feature>
<evidence type="ECO:0000313" key="3">
    <source>
        <dbReference type="Proteomes" id="UP000000417"/>
    </source>
</evidence>
<proteinExistence type="predicted"/>
<reference evidence="2 3" key="1">
    <citation type="journal article" date="2004" name="Nucleic Acids Res.">
        <title>Genome sequence of Symbiobacterium thermophilum, an uncultivable bacterium that depends on microbial commensalism.</title>
        <authorList>
            <person name="Ueda K."/>
            <person name="Yamashita A."/>
            <person name="Ishikawa J."/>
            <person name="Shimada M."/>
            <person name="Watsuji T."/>
            <person name="Morimura K."/>
            <person name="Ikeda H."/>
            <person name="Hattori M."/>
            <person name="Beppu T."/>
        </authorList>
    </citation>
    <scope>NUCLEOTIDE SEQUENCE [LARGE SCALE GENOMIC DNA]</scope>
    <source>
        <strain evidence="3">T / IAM 14863</strain>
    </source>
</reference>
<dbReference type="Gene3D" id="3.90.1200.10">
    <property type="match status" value="1"/>
</dbReference>
<evidence type="ECO:0000259" key="1">
    <source>
        <dbReference type="Pfam" id="PF01636"/>
    </source>
</evidence>
<dbReference type="AlphaFoldDB" id="Q67T55"/>
<keyword evidence="3" id="KW-1185">Reference proteome</keyword>
<dbReference type="InterPro" id="IPR011009">
    <property type="entry name" value="Kinase-like_dom_sf"/>
</dbReference>
<gene>
    <name evidence="2" type="ordered locus">STH153</name>
</gene>
<dbReference type="SUPFAM" id="SSF56112">
    <property type="entry name" value="Protein kinase-like (PK-like)"/>
    <property type="match status" value="1"/>
</dbReference>
<organism evidence="2 3">
    <name type="scientific">Symbiobacterium thermophilum (strain DSM 24528 / JCM 14929 / IAM 14863 / T)</name>
    <dbReference type="NCBI Taxonomy" id="292459"/>
    <lineage>
        <taxon>Bacteria</taxon>
        <taxon>Bacillati</taxon>
        <taxon>Bacillota</taxon>
        <taxon>Clostridia</taxon>
        <taxon>Eubacteriales</taxon>
        <taxon>Symbiobacteriaceae</taxon>
        <taxon>Symbiobacterium</taxon>
    </lineage>
</organism>
<dbReference type="Pfam" id="PF01636">
    <property type="entry name" value="APH"/>
    <property type="match status" value="1"/>
</dbReference>
<dbReference type="STRING" id="292459.STH153"/>
<dbReference type="HOGENOM" id="CLU_2107748_0_0_9"/>
<dbReference type="EMBL" id="AP006840">
    <property type="protein sequence ID" value="BAD39138.1"/>
    <property type="molecule type" value="Genomic_DNA"/>
</dbReference>
<name>Q67T55_SYMTH</name>
<sequence>MLLHGDFGWRNLLLCDGGTLVLLDFERAVIGPAWLDLAKCLDRELRLPQDREGFLQGYEKASGMPLARPPEAYLTCLRLWVAAGILLFTSKHADEPFAEHGRRLLQQVTGDLDLA</sequence>
<dbReference type="KEGG" id="sth:STH153"/>